<organism evidence="7 8">
    <name type="scientific">Neolewinella litorea</name>
    <dbReference type="NCBI Taxonomy" id="2562452"/>
    <lineage>
        <taxon>Bacteria</taxon>
        <taxon>Pseudomonadati</taxon>
        <taxon>Bacteroidota</taxon>
        <taxon>Saprospiria</taxon>
        <taxon>Saprospirales</taxon>
        <taxon>Lewinellaceae</taxon>
        <taxon>Neolewinella</taxon>
    </lineage>
</organism>
<dbReference type="SMART" id="SM00089">
    <property type="entry name" value="PKD"/>
    <property type="match status" value="6"/>
</dbReference>
<dbReference type="InterPro" id="IPR035986">
    <property type="entry name" value="PKD_dom_sf"/>
</dbReference>
<dbReference type="InterPro" id="IPR013783">
    <property type="entry name" value="Ig-like_fold"/>
</dbReference>
<keyword evidence="5" id="KW-1133">Transmembrane helix</keyword>
<keyword evidence="5" id="KW-0472">Membrane</keyword>
<evidence type="ECO:0000313" key="8">
    <source>
        <dbReference type="Proteomes" id="UP000308528"/>
    </source>
</evidence>
<dbReference type="InterPro" id="IPR026444">
    <property type="entry name" value="Secre_tail"/>
</dbReference>
<dbReference type="PANTHER" id="PTHR36220">
    <property type="entry name" value="UNNAMED PRODUCT"/>
    <property type="match status" value="1"/>
</dbReference>
<protein>
    <submittedName>
        <fullName evidence="7">T9SS type A sorting domain-containing protein</fullName>
    </submittedName>
</protein>
<keyword evidence="2" id="KW-0677">Repeat</keyword>
<feature type="domain" description="PKD/Chitinase" evidence="6">
    <location>
        <begin position="1500"/>
        <end position="1599"/>
    </location>
</feature>
<dbReference type="Gene3D" id="2.130.10.130">
    <property type="entry name" value="Integrin alpha, N-terminal"/>
    <property type="match status" value="5"/>
</dbReference>
<evidence type="ECO:0000259" key="6">
    <source>
        <dbReference type="SMART" id="SM00089"/>
    </source>
</evidence>
<dbReference type="EMBL" id="SRSF01000002">
    <property type="protein sequence ID" value="THH40662.1"/>
    <property type="molecule type" value="Genomic_DNA"/>
</dbReference>
<dbReference type="PROSITE" id="PS51257">
    <property type="entry name" value="PROKAR_LIPOPROTEIN"/>
    <property type="match status" value="1"/>
</dbReference>
<evidence type="ECO:0000313" key="7">
    <source>
        <dbReference type="EMBL" id="THH40662.1"/>
    </source>
</evidence>
<evidence type="ECO:0000256" key="4">
    <source>
        <dbReference type="SAM" id="MobiDB-lite"/>
    </source>
</evidence>
<dbReference type="PANTHER" id="PTHR36220:SF1">
    <property type="entry name" value="GAMMA TUBULIN COMPLEX COMPONENT C-TERMINAL DOMAIN-CONTAINING PROTEIN"/>
    <property type="match status" value="1"/>
</dbReference>
<dbReference type="PROSITE" id="PS51470">
    <property type="entry name" value="FG_GAP"/>
    <property type="match status" value="3"/>
</dbReference>
<name>A0A4S4NLJ4_9BACT</name>
<dbReference type="InterPro" id="IPR011043">
    <property type="entry name" value="Gal_Oxase/kelch_b-propeller"/>
</dbReference>
<dbReference type="Pfam" id="PF14312">
    <property type="entry name" value="FG-GAP_2"/>
    <property type="match status" value="13"/>
</dbReference>
<comment type="caution">
    <text evidence="7">The sequence shown here is derived from an EMBL/GenBank/DDBJ whole genome shotgun (WGS) entry which is preliminary data.</text>
</comment>
<dbReference type="OrthoDB" id="9805017at2"/>
<keyword evidence="1" id="KW-0732">Signal</keyword>
<dbReference type="Pfam" id="PF18962">
    <property type="entry name" value="Por_Secre_tail"/>
    <property type="match status" value="1"/>
</dbReference>
<feature type="region of interest" description="Disordered" evidence="4">
    <location>
        <begin position="1"/>
        <end position="23"/>
    </location>
</feature>
<proteinExistence type="predicted"/>
<evidence type="ECO:0000256" key="3">
    <source>
        <dbReference type="ARBA" id="ARBA00023180"/>
    </source>
</evidence>
<dbReference type="InterPro" id="IPR013519">
    <property type="entry name" value="Int_alpha_beta-p"/>
</dbReference>
<dbReference type="SUPFAM" id="SSF49299">
    <property type="entry name" value="PKD domain"/>
    <property type="match status" value="1"/>
</dbReference>
<feature type="domain" description="PKD/Chitinase" evidence="6">
    <location>
        <begin position="605"/>
        <end position="704"/>
    </location>
</feature>
<feature type="domain" description="PKD/Chitinase" evidence="6">
    <location>
        <begin position="1766"/>
        <end position="1839"/>
    </location>
</feature>
<dbReference type="Gene3D" id="2.60.40.10">
    <property type="entry name" value="Immunoglobulins"/>
    <property type="match status" value="1"/>
</dbReference>
<accession>A0A4S4NLJ4</accession>
<feature type="domain" description="PKD/Chitinase" evidence="6">
    <location>
        <begin position="1671"/>
        <end position="1759"/>
    </location>
</feature>
<feature type="region of interest" description="Disordered" evidence="4">
    <location>
        <begin position="2556"/>
        <end position="2578"/>
    </location>
</feature>
<keyword evidence="5" id="KW-0812">Transmembrane</keyword>
<dbReference type="SMART" id="SM00191">
    <property type="entry name" value="Int_alpha"/>
    <property type="match status" value="10"/>
</dbReference>
<feature type="domain" description="PKD/Chitinase" evidence="6">
    <location>
        <begin position="1340"/>
        <end position="1439"/>
    </location>
</feature>
<reference evidence="7 8" key="1">
    <citation type="submission" date="2019-04" db="EMBL/GenBank/DDBJ databases">
        <title>Lewinella litorea sp. nov., isolated from a marine sand.</title>
        <authorList>
            <person name="Yoon J.-H."/>
        </authorList>
    </citation>
    <scope>NUCLEOTIDE SEQUENCE [LARGE SCALE GENOMIC DNA]</scope>
    <source>
        <strain evidence="7 8">HSMS-39</strain>
    </source>
</reference>
<feature type="domain" description="PKD/Chitinase" evidence="6">
    <location>
        <begin position="2060"/>
        <end position="2161"/>
    </location>
</feature>
<feature type="transmembrane region" description="Helical" evidence="5">
    <location>
        <begin position="47"/>
        <end position="66"/>
    </location>
</feature>
<evidence type="ECO:0000256" key="1">
    <source>
        <dbReference type="ARBA" id="ARBA00022729"/>
    </source>
</evidence>
<gene>
    <name evidence="7" type="ORF">E4021_08000</name>
</gene>
<dbReference type="NCBIfam" id="TIGR04183">
    <property type="entry name" value="Por_Secre_tail"/>
    <property type="match status" value="1"/>
</dbReference>
<keyword evidence="8" id="KW-1185">Reference proteome</keyword>
<evidence type="ECO:0000256" key="2">
    <source>
        <dbReference type="ARBA" id="ARBA00022737"/>
    </source>
</evidence>
<dbReference type="Proteomes" id="UP000308528">
    <property type="component" value="Unassembled WGS sequence"/>
</dbReference>
<evidence type="ECO:0000256" key="5">
    <source>
        <dbReference type="SAM" id="Phobius"/>
    </source>
</evidence>
<dbReference type="InterPro" id="IPR028994">
    <property type="entry name" value="Integrin_alpha_N"/>
</dbReference>
<dbReference type="InterPro" id="IPR022409">
    <property type="entry name" value="PKD/Chitinase_dom"/>
</dbReference>
<dbReference type="SUPFAM" id="SSF69318">
    <property type="entry name" value="Integrin alpha N-terminal domain"/>
    <property type="match status" value="2"/>
</dbReference>
<keyword evidence="3" id="KW-0325">Glycoprotein</keyword>
<sequence length="2658" mass="271401">MLTNYKRGMSPHTTRLAFTPNTSISCPSGDHPYHRLKRPSRTRGSHGWVGIAWLLLLLLLAVPVAGQDFSEIAKVMADDGEAGDYFGYSVDVDGDLAIVGAYGVGNFAGSAYILTRSQVNSNNWEQVARLATPDVQDGDFFGYSVAISGDVAIVGAYRNDDVRMDAGAVYVYARNAGGANQWGQVATLTGDGEVSQAFFGHSVAIDGDLILVGAYNRSGSAFVFTRDEAGAYQWNNTAKLTASDAGPYAYFGFSVSIDGNLAIVGAKGDDEKGPAAGAAYIFTTNASNTGEWEEIAKLTAEDAEGYEQLGSSVAIDGNLAIVGAIRDNENGSSSGSAYVFSSAQSVGAEWVQLAKLTAFDGARNDLFGYSVDINHSMAIVGAPFADGGLKNRGAVYVFASDTSQTHDWSLISKIPKADTSDQSGRFGNSIVLSEDLIIVGSPGDSDNGAVRFFSSEDCRVELLATTLSAETCPGASDGSITVQVDTATADSFTYTLTGPVEQTNATGEFTGLPAGDYTVTVSVTDDPSCTVTSEVLTVAPGVDDVPPVAIAQDLTVQLDATGSVTITAEEVDGGSSDDCGIASLALDRTSFACGDVGDNAIVLTVTDVNGNSSTAPATVTVEDNVAPVAIAQDVTLRLDASGRGVLTASDVDGGSSDVCGIVARYVDRTNFSNADLGPNPVRLTVTDAAGNVSTAPATVTVEEIGTLVQSDLSGVMKRTALDGQDGDNFGWSTDISGDLAIVGAYQDDDQGEKAGSAYILGRNAGGTDQWGQVAKLSATDGSADDYFGFSVAISGDLAVVGAYYADDKGDNSGAAYVFARHAGGPDQWGQVAKLTAADGAAGDWFGYSVGISGEQVIIGAMRDDDNGGNSGAAYLFSRDTGGSDQWGQVAKLTASDARFADSFGWSVAISGDKAVVGALFDDDNGTDSGSAYVFARHAGGAEQWGQVKKLVPADGTAYAAFGNSVAISGDQVIVGAYQDDDNGFRSGSAYIFDRNQGGIDYWGQVTKLTADDGTADDFFGWSVGIDADRAIVGSIFDDDLGSASGSAYLFARHVGGTDQWGPVVKLTACDGESNDLFGSHVGISGSQIIVGANLEDANGNDAGAAYFYGPGGCGLELTGSTISGESCPHASDGAIAIQVGGVSERSLTFALNGPVGQTNNTGHFSGLPPGDYTVTVTLDDNICCTVTSGILTVAPGTDAAPPNVVTQDLMLHLDENGNASITANQIDNGSTDACGIASLSLDRTTFGCGDIGENEVILTVTDVNGNSSTAPATVTVEDHVAPVAIAQDITVQLDATGNATITAAQIDNRSTDACGIASISLDRSTFDCGDVGDNAVVLTVTDVNGNSSTAPATVTVEDNVAPIAVTQDLTVQLDANGNASITASQIDNGSSDACGIATLALDRTTFGCADVGVNTVVLTVTDMNGNSSSAPATVTVEDNVAPVAIAQDITLQLDANGNATITASQIDNGSSDACGIASLSLDRSIFGCADVGENPVVLTVTDVNGNSSTAPATVTVEDHVAPVAIAQNLTVQLDATGNATITAAQIDNGSSDACGIASLALDRTTFGCADVGVNTVVLTVTDMNGNSSSAPATVTVEDNVAPVAIAQDITLQLDANGNATITASQIDNGSSDACGIASLSLDRSTFGCGDIGDNPVVLTITDVNGNSSTAPATVTVEDNVPPVAIAQDITVQLDANGNATITAAQIDNGSNDACGIASLSLDRTSYGCADVGLNPVVLTVTDVNGNSSTASATVTVEDNVAPVAIAQDITVQLDANGNATITAAQIDNGSSDACGIASLALDRTTFDCADVGTNPVVLTVTDVNGNESSAPATVIVEDNVAPVAIAQNITVQLDGTGNATITAGQIDNGSHDACGVASISLDRTIFGCADVGENPVVVTVTDVNGNSSTAPATVTVEDNVAPVAIAQDLTVQLDANGNASITASQINNGSNDACGIATLALDRTTFGCGDVGDNAVVLTVTDVNGNSSTAPATVNVEDNVAPVAVAQDITVQLDVNGNATITATQIDNGSSDACGIASLSLDRTSFGCADVGDNAVILTVTDVNGNSSTAPATVTVEDNVAPVADCQPLTIYLSSEGTYTLSQTDAEAIGGGSSDACGIASLTVPATQFTAAGTYPVTLTATDNHGNASTCATTATVVKRPTTLTYTGDDGVQYSDELALSAVLRDQLTGSGIAGQTVTFTLGSQTISAVTDANGLATAALTVDQQPSAGCATDPATANALTVAYAETDIYRSSESTVADFPIAPEDARVTYTGASLVSTTSVRSGQADVLLAVTVQDISATADAGGDGKPGDISLATVDFIDRDGGVINPSPIPVSLVDPTDPSTGVAVYNWTGVDIGNADSEQFAVGVRVCGYYSRNTSEDDVIVTVSKPLEEFVTGGGYLNLQQSVGPIAGDPGTKQNFGFNIRYNKRGTNLQGKIRLLIRRTEADGLRHTYQIKGNSMSSLSVDPATGEALFYGKANVQDVTDPNNPVSVFGNGDFQVRMWDNGEPGTNDLIGFTLYDNQGNLQYSSHWTGTATGMQFLGGGNLQVHAKGVVQQTSSNQKGNKKDKATDTRSAAPSLTVYPVPTEGEITVALESAVPGRPLRLTVTDVHGRMVKDIHNLEHRQRIDLSALPDGMYLLHLLDDSERLETHRIVKH</sequence>
<dbReference type="SUPFAM" id="SSF50965">
    <property type="entry name" value="Galactose oxidase, central domain"/>
    <property type="match status" value="1"/>
</dbReference>
<dbReference type="InterPro" id="IPR013517">
    <property type="entry name" value="FG-GAP"/>
</dbReference>